<evidence type="ECO:0000256" key="2">
    <source>
        <dbReference type="ARBA" id="ARBA00006920"/>
    </source>
</evidence>
<keyword evidence="10 13" id="KW-0472">Membrane</keyword>
<evidence type="ECO:0000256" key="9">
    <source>
        <dbReference type="ARBA" id="ARBA00023065"/>
    </source>
</evidence>
<dbReference type="GO" id="GO:0005267">
    <property type="term" value="F:potassium channel activity"/>
    <property type="evidence" value="ECO:0007669"/>
    <property type="project" value="UniProtKB-KW"/>
</dbReference>
<evidence type="ECO:0000313" key="14">
    <source>
        <dbReference type="EMBL" id="TYC50988.1"/>
    </source>
</evidence>
<evidence type="ECO:0000256" key="13">
    <source>
        <dbReference type="SAM" id="Phobius"/>
    </source>
</evidence>
<feature type="transmembrane region" description="Helical" evidence="13">
    <location>
        <begin position="72"/>
        <end position="92"/>
    </location>
</feature>
<comment type="subcellular location">
    <subcellularLocation>
        <location evidence="1">Membrane</location>
        <topology evidence="1">Multi-pass membrane protein</topology>
    </subcellularLocation>
</comment>
<keyword evidence="8 13" id="KW-1133">Transmembrane helix</keyword>
<gene>
    <name evidence="14" type="ORF">ESZ50_00185</name>
</gene>
<dbReference type="EMBL" id="SDGZ01000003">
    <property type="protein sequence ID" value="TYC50988.1"/>
    <property type="molecule type" value="Genomic_DNA"/>
</dbReference>
<dbReference type="AlphaFoldDB" id="A0A6C2CAB3"/>
<evidence type="ECO:0000256" key="6">
    <source>
        <dbReference type="ARBA" id="ARBA00022826"/>
    </source>
</evidence>
<accession>A0A6C2CAB3</accession>
<evidence type="ECO:0000313" key="15">
    <source>
        <dbReference type="Proteomes" id="UP000371977"/>
    </source>
</evidence>
<feature type="transmembrane region" description="Helical" evidence="13">
    <location>
        <begin position="104"/>
        <end position="128"/>
    </location>
</feature>
<evidence type="ECO:0000256" key="7">
    <source>
        <dbReference type="ARBA" id="ARBA00022958"/>
    </source>
</evidence>
<feature type="transmembrane region" description="Helical" evidence="13">
    <location>
        <begin position="12"/>
        <end position="29"/>
    </location>
</feature>
<dbReference type="PANTHER" id="PTHR31462:SF5">
    <property type="entry name" value="ENDOSOMAL_LYSOSOMAL PROTON CHANNEL TMEM175"/>
    <property type="match status" value="1"/>
</dbReference>
<comment type="similarity">
    <text evidence="2">Belongs to the TMEM175 family.</text>
</comment>
<dbReference type="GO" id="GO:0016020">
    <property type="term" value="C:membrane"/>
    <property type="evidence" value="ECO:0007669"/>
    <property type="project" value="UniProtKB-SubCell"/>
</dbReference>
<sequence>MSKSRLEAFSDGIFAIIITIMVLDIRIPHSGHWRALLEPAFYHPVLAYSISFLLVTSFWVSHHSMLLDLKLVDRTVLWVNILALFPISLLPITTEWFGEFPNAVAPSIVYGIVYMLTVLALYLLSLVIAQRVDPVERAIMHRTNRVRLIFLAVGTLGIGLAFLIPYIIGFVIFVITVTWLIWTVKVTKYRMDD</sequence>
<dbReference type="GO" id="GO:0015252">
    <property type="term" value="F:proton channel activity"/>
    <property type="evidence" value="ECO:0007669"/>
    <property type="project" value="InterPro"/>
</dbReference>
<evidence type="ECO:0000256" key="1">
    <source>
        <dbReference type="ARBA" id="ARBA00004141"/>
    </source>
</evidence>
<dbReference type="Proteomes" id="UP000371977">
    <property type="component" value="Unassembled WGS sequence"/>
</dbReference>
<keyword evidence="4" id="KW-0633">Potassium transport</keyword>
<dbReference type="RefSeq" id="WP_148621574.1">
    <property type="nucleotide sequence ID" value="NZ_SDGZ01000003.1"/>
</dbReference>
<keyword evidence="6" id="KW-0631">Potassium channel</keyword>
<keyword evidence="5 13" id="KW-0812">Transmembrane</keyword>
<comment type="catalytic activity">
    <reaction evidence="12">
        <text>K(+)(in) = K(+)(out)</text>
        <dbReference type="Rhea" id="RHEA:29463"/>
        <dbReference type="ChEBI" id="CHEBI:29103"/>
    </reaction>
</comment>
<evidence type="ECO:0000256" key="4">
    <source>
        <dbReference type="ARBA" id="ARBA00022538"/>
    </source>
</evidence>
<feature type="transmembrane region" description="Helical" evidence="13">
    <location>
        <begin position="149"/>
        <end position="182"/>
    </location>
</feature>
<proteinExistence type="inferred from homology"/>
<dbReference type="PANTHER" id="PTHR31462">
    <property type="entry name" value="ENDOSOMAL/LYSOSOMAL POTASSIUM CHANNEL TMEM175"/>
    <property type="match status" value="1"/>
</dbReference>
<reference evidence="14 15" key="1">
    <citation type="submission" date="2019-01" db="EMBL/GenBank/DDBJ databases">
        <title>Weissella sp. nov., a novel lactic acid bacterium isolated from animal feces.</title>
        <authorList>
            <person name="Wang L.-T."/>
        </authorList>
    </citation>
    <scope>NUCLEOTIDE SEQUENCE [LARGE SCALE GENOMIC DNA]</scope>
    <source>
        <strain evidence="14 15">8H-2</strain>
    </source>
</reference>
<dbReference type="OrthoDB" id="7626281at2"/>
<keyword evidence="15" id="KW-1185">Reference proteome</keyword>
<dbReference type="InterPro" id="IPR010617">
    <property type="entry name" value="TMEM175-like"/>
</dbReference>
<evidence type="ECO:0000256" key="11">
    <source>
        <dbReference type="ARBA" id="ARBA00023303"/>
    </source>
</evidence>
<protein>
    <submittedName>
        <fullName evidence="14">DUF1211 domain-containing protein</fullName>
    </submittedName>
</protein>
<keyword evidence="9" id="KW-0406">Ion transport</keyword>
<evidence type="ECO:0000256" key="3">
    <source>
        <dbReference type="ARBA" id="ARBA00022448"/>
    </source>
</evidence>
<comment type="caution">
    <text evidence="14">The sequence shown here is derived from an EMBL/GenBank/DDBJ whole genome shotgun (WGS) entry which is preliminary data.</text>
</comment>
<evidence type="ECO:0000256" key="12">
    <source>
        <dbReference type="ARBA" id="ARBA00034430"/>
    </source>
</evidence>
<evidence type="ECO:0000256" key="8">
    <source>
        <dbReference type="ARBA" id="ARBA00022989"/>
    </source>
</evidence>
<keyword evidence="7" id="KW-0630">Potassium</keyword>
<evidence type="ECO:0000256" key="10">
    <source>
        <dbReference type="ARBA" id="ARBA00023136"/>
    </source>
</evidence>
<dbReference type="Pfam" id="PF06736">
    <property type="entry name" value="TMEM175"/>
    <property type="match status" value="1"/>
</dbReference>
<keyword evidence="3" id="KW-0813">Transport</keyword>
<name>A0A6C2CAB3_9LACO</name>
<feature type="transmembrane region" description="Helical" evidence="13">
    <location>
        <begin position="41"/>
        <end position="60"/>
    </location>
</feature>
<evidence type="ECO:0000256" key="5">
    <source>
        <dbReference type="ARBA" id="ARBA00022692"/>
    </source>
</evidence>
<keyword evidence="11" id="KW-0407">Ion channel</keyword>
<organism evidence="14 15">
    <name type="scientific">Weissella muntiaci</name>
    <dbReference type="NCBI Taxonomy" id="2508881"/>
    <lineage>
        <taxon>Bacteria</taxon>
        <taxon>Bacillati</taxon>
        <taxon>Bacillota</taxon>
        <taxon>Bacilli</taxon>
        <taxon>Lactobacillales</taxon>
        <taxon>Lactobacillaceae</taxon>
        <taxon>Weissella</taxon>
    </lineage>
</organism>